<accession>A0A9P6WE83</accession>
<evidence type="ECO:0000313" key="3">
    <source>
        <dbReference type="Proteomes" id="UP000750334"/>
    </source>
</evidence>
<dbReference type="PANTHER" id="PTHR14030">
    <property type="entry name" value="MITOTIC CHECKPOINT SERINE/THREONINE-PROTEIN KINASE BUB1"/>
    <property type="match status" value="1"/>
</dbReference>
<dbReference type="GO" id="GO:0032991">
    <property type="term" value="C:protein-containing complex"/>
    <property type="evidence" value="ECO:0007669"/>
    <property type="project" value="UniProtKB-ARBA"/>
</dbReference>
<evidence type="ECO:0000313" key="2">
    <source>
        <dbReference type="EMBL" id="KAG0669428.1"/>
    </source>
</evidence>
<dbReference type="InterPro" id="IPR015661">
    <property type="entry name" value="Bub1/Mad3"/>
</dbReference>
<dbReference type="Gene3D" id="6.10.20.170">
    <property type="match status" value="1"/>
</dbReference>
<dbReference type="PANTHER" id="PTHR14030:SF4">
    <property type="entry name" value="BUB1 KINASE, ISOFORM A-RELATED"/>
    <property type="match status" value="1"/>
</dbReference>
<feature type="domain" description="BUB1 N-terminal" evidence="1">
    <location>
        <begin position="53"/>
        <end position="212"/>
    </location>
</feature>
<proteinExistence type="predicted"/>
<comment type="caution">
    <text evidence="2">The sequence shown here is derived from an EMBL/GenBank/DDBJ whole genome shotgun (WGS) entry which is preliminary data.</text>
</comment>
<dbReference type="Pfam" id="PF08171">
    <property type="entry name" value="Mad3_BUB1_II"/>
    <property type="match status" value="1"/>
</dbReference>
<protein>
    <recommendedName>
        <fullName evidence="1">BUB1 N-terminal domain-containing protein</fullName>
    </recommendedName>
</protein>
<dbReference type="OrthoDB" id="248495at2759"/>
<dbReference type="Proteomes" id="UP000750334">
    <property type="component" value="Unassembled WGS sequence"/>
</dbReference>
<dbReference type="InterPro" id="IPR013212">
    <property type="entry name" value="Mad3/Bub1_I"/>
</dbReference>
<name>A0A9P6WE83_MAUEX</name>
<dbReference type="InterPro" id="IPR012572">
    <property type="entry name" value="Mad3/Bub1_II"/>
</dbReference>
<dbReference type="Gene3D" id="1.25.40.430">
    <property type="match status" value="1"/>
</dbReference>
<keyword evidence="3" id="KW-1185">Reference proteome</keyword>
<dbReference type="EMBL" id="PUHR01000041">
    <property type="protein sequence ID" value="KAG0669428.1"/>
    <property type="molecule type" value="Genomic_DNA"/>
</dbReference>
<sequence length="396" mass="46681">MGSESEDTVSFTVIENEKENITSLKKGRSAKILHDIIKSKITQQDYNSQKQVFETALLHHDNDTLDTYMEYINWLLEINFKGPQNDILLQVIERCLVEFNHNIRYRNDPRYLEIWLLYIDSFYMDALTEKRDMFIYLFRNKIGETLSIFYVEFSKLLFAMNRYDECYDFLMIGIQNNAMPNDLLLNSFKDFKVELEANGIVITPERNMEERNIDDMLLKYGNIKILDKNLEEILKQGPVHTMINQIRSSKLDIHVDDNDDSIQSDNKLQIFQDDWTNWETKSSKLKENKAIVTPLIPNTSIEPIKQDIKEIVKPSDKILIFNDDIGRMKPIYKTILIDGQKPQRIDYNFDLINNGADEYNLEQLLAIMKGCYRKRDTKRELDAEERPLKKPHHSGL</sequence>
<dbReference type="GO" id="GO:0004672">
    <property type="term" value="F:protein kinase activity"/>
    <property type="evidence" value="ECO:0007669"/>
    <property type="project" value="TreeGrafter"/>
</dbReference>
<gene>
    <name evidence="2" type="ORF">C6P45_003781</name>
</gene>
<dbReference type="Pfam" id="PF08311">
    <property type="entry name" value="Mad3_BUB1_I"/>
    <property type="match status" value="1"/>
</dbReference>
<organism evidence="2 3">
    <name type="scientific">Maudiozyma exigua</name>
    <name type="common">Yeast</name>
    <name type="synonym">Kazachstania exigua</name>
    <dbReference type="NCBI Taxonomy" id="34358"/>
    <lineage>
        <taxon>Eukaryota</taxon>
        <taxon>Fungi</taxon>
        <taxon>Dikarya</taxon>
        <taxon>Ascomycota</taxon>
        <taxon>Saccharomycotina</taxon>
        <taxon>Saccharomycetes</taxon>
        <taxon>Saccharomycetales</taxon>
        <taxon>Saccharomycetaceae</taxon>
        <taxon>Maudiozyma</taxon>
    </lineage>
</organism>
<dbReference type="AlphaFoldDB" id="A0A9P6WE83"/>
<dbReference type="SMART" id="SM00777">
    <property type="entry name" value="Mad3_BUB1_I"/>
    <property type="match status" value="1"/>
</dbReference>
<dbReference type="GO" id="GO:0007094">
    <property type="term" value="P:mitotic spindle assembly checkpoint signaling"/>
    <property type="evidence" value="ECO:0007669"/>
    <property type="project" value="InterPro"/>
</dbReference>
<dbReference type="PROSITE" id="PS51489">
    <property type="entry name" value="BUB1_N"/>
    <property type="match status" value="1"/>
</dbReference>
<evidence type="ECO:0000259" key="1">
    <source>
        <dbReference type="PROSITE" id="PS51489"/>
    </source>
</evidence>
<dbReference type="GO" id="GO:0051754">
    <property type="term" value="P:meiotic sister chromatid cohesion, centromeric"/>
    <property type="evidence" value="ECO:0007669"/>
    <property type="project" value="TreeGrafter"/>
</dbReference>
<reference evidence="2 3" key="1">
    <citation type="submission" date="2020-11" db="EMBL/GenBank/DDBJ databases">
        <title>Kefir isolates.</title>
        <authorList>
            <person name="Marcisauskas S."/>
            <person name="Kim Y."/>
            <person name="Blasche S."/>
        </authorList>
    </citation>
    <scope>NUCLEOTIDE SEQUENCE [LARGE SCALE GENOMIC DNA]</scope>
    <source>
        <strain evidence="2 3">OG2</strain>
    </source>
</reference>